<reference evidence="2 3" key="1">
    <citation type="submission" date="2014-03" db="EMBL/GenBank/DDBJ databases">
        <title>Draft genome of the hookworm Oesophagostomum dentatum.</title>
        <authorList>
            <person name="Mitreva M."/>
        </authorList>
    </citation>
    <scope>NUCLEOTIDE SEQUENCE [LARGE SCALE GENOMIC DNA]</scope>
    <source>
        <strain evidence="2 3">OD-Hann</strain>
    </source>
</reference>
<dbReference type="AlphaFoldDB" id="A0A0B1TRA7"/>
<feature type="region of interest" description="Disordered" evidence="1">
    <location>
        <begin position="29"/>
        <end position="49"/>
    </location>
</feature>
<evidence type="ECO:0000256" key="1">
    <source>
        <dbReference type="SAM" id="MobiDB-lite"/>
    </source>
</evidence>
<keyword evidence="3" id="KW-1185">Reference proteome</keyword>
<dbReference type="Proteomes" id="UP000053660">
    <property type="component" value="Unassembled WGS sequence"/>
</dbReference>
<name>A0A0B1TRA7_OESDE</name>
<dbReference type="EMBL" id="KN549204">
    <property type="protein sequence ID" value="KHJ99799.1"/>
    <property type="molecule type" value="Genomic_DNA"/>
</dbReference>
<evidence type="ECO:0000313" key="3">
    <source>
        <dbReference type="Proteomes" id="UP000053660"/>
    </source>
</evidence>
<accession>A0A0B1TRA7</accession>
<evidence type="ECO:0000313" key="2">
    <source>
        <dbReference type="EMBL" id="KHJ99799.1"/>
    </source>
</evidence>
<organism evidence="2 3">
    <name type="scientific">Oesophagostomum dentatum</name>
    <name type="common">Nodular worm</name>
    <dbReference type="NCBI Taxonomy" id="61180"/>
    <lineage>
        <taxon>Eukaryota</taxon>
        <taxon>Metazoa</taxon>
        <taxon>Ecdysozoa</taxon>
        <taxon>Nematoda</taxon>
        <taxon>Chromadorea</taxon>
        <taxon>Rhabditida</taxon>
        <taxon>Rhabditina</taxon>
        <taxon>Rhabditomorpha</taxon>
        <taxon>Strongyloidea</taxon>
        <taxon>Strongylidae</taxon>
        <taxon>Oesophagostomum</taxon>
    </lineage>
</organism>
<gene>
    <name evidence="2" type="ORF">OESDEN_00200</name>
</gene>
<proteinExistence type="predicted"/>
<sequence length="102" mass="11361">MNLCEKEKPVNTAVFHDLGESVVCDGVSPPEPPQFYPPSPPKIPLPGASTTFTPRKLSQADGPNFVQDGYRSIRAMNEYGSPMDANQHDYTYVRNDVHRNLL</sequence>
<feature type="compositionally biased region" description="Pro residues" evidence="1">
    <location>
        <begin position="29"/>
        <end position="44"/>
    </location>
</feature>
<protein>
    <submittedName>
        <fullName evidence="2">Uncharacterized protein</fullName>
    </submittedName>
</protein>
<dbReference type="OrthoDB" id="10427532at2759"/>